<dbReference type="EMBL" id="LYVJ01000009">
    <property type="protein sequence ID" value="OBU66030.1"/>
    <property type="molecule type" value="Genomic_DNA"/>
</dbReference>
<dbReference type="AlphaFoldDB" id="A0A1A6XTJ9"/>
<reference evidence="2 3" key="1">
    <citation type="submission" date="2016-05" db="EMBL/GenBank/DDBJ databases">
        <title>Draft Genome Sequences of Stenotrophomonas maltophilia Strains Sm32COP, Sm41DVV, Sm46PAILV, SmF3, SmF22, SmSOFb1 and SmCVFa1, Isolated from Different Manures, in France.</title>
        <authorList>
            <person name="Nazaret S."/>
            <person name="Bodilis J."/>
        </authorList>
    </citation>
    <scope>NUCLEOTIDE SEQUENCE [LARGE SCALE GENOMIC DNA]</scope>
    <source>
        <strain evidence="2 3">Sm46PAILV</strain>
    </source>
</reference>
<dbReference type="Proteomes" id="UP000092256">
    <property type="component" value="Unassembled WGS sequence"/>
</dbReference>
<keyword evidence="2" id="KW-0378">Hydrolase</keyword>
<dbReference type="GO" id="GO:0047372">
    <property type="term" value="F:monoacylglycerol lipase activity"/>
    <property type="evidence" value="ECO:0007669"/>
    <property type="project" value="TreeGrafter"/>
</dbReference>
<accession>A0A1A6XTJ9</accession>
<feature type="domain" description="AB hydrolase-1" evidence="1">
    <location>
        <begin position="77"/>
        <end position="285"/>
    </location>
</feature>
<dbReference type="PANTHER" id="PTHR43798">
    <property type="entry name" value="MONOACYLGLYCEROL LIPASE"/>
    <property type="match status" value="1"/>
</dbReference>
<evidence type="ECO:0000313" key="2">
    <source>
        <dbReference type="EMBL" id="OBU66030.1"/>
    </source>
</evidence>
<dbReference type="InterPro" id="IPR050266">
    <property type="entry name" value="AB_hydrolase_sf"/>
</dbReference>
<dbReference type="Gene3D" id="3.40.50.1820">
    <property type="entry name" value="alpha/beta hydrolase"/>
    <property type="match status" value="1"/>
</dbReference>
<organism evidence="2 3">
    <name type="scientific">Stenotrophomonas maltophilia</name>
    <name type="common">Pseudomonas maltophilia</name>
    <name type="synonym">Xanthomonas maltophilia</name>
    <dbReference type="NCBI Taxonomy" id="40324"/>
    <lineage>
        <taxon>Bacteria</taxon>
        <taxon>Pseudomonadati</taxon>
        <taxon>Pseudomonadota</taxon>
        <taxon>Gammaproteobacteria</taxon>
        <taxon>Lysobacterales</taxon>
        <taxon>Lysobacteraceae</taxon>
        <taxon>Stenotrophomonas</taxon>
        <taxon>Stenotrophomonas maltophilia group</taxon>
    </lineage>
</organism>
<protein>
    <submittedName>
        <fullName evidence="2">Alpha/beta hydrolase</fullName>
    </submittedName>
</protein>
<dbReference type="InterPro" id="IPR000073">
    <property type="entry name" value="AB_hydrolase_1"/>
</dbReference>
<dbReference type="PRINTS" id="PR00412">
    <property type="entry name" value="EPOXHYDRLASE"/>
</dbReference>
<evidence type="ECO:0000259" key="1">
    <source>
        <dbReference type="Pfam" id="PF00561"/>
    </source>
</evidence>
<name>A0A1A6XTJ9_STEMA</name>
<dbReference type="InterPro" id="IPR000639">
    <property type="entry name" value="Epox_hydrolase-like"/>
</dbReference>
<comment type="caution">
    <text evidence="2">The sequence shown here is derived from an EMBL/GenBank/DDBJ whole genome shotgun (WGS) entry which is preliminary data.</text>
</comment>
<dbReference type="GO" id="GO:0046464">
    <property type="term" value="P:acylglycerol catabolic process"/>
    <property type="evidence" value="ECO:0007669"/>
    <property type="project" value="TreeGrafter"/>
</dbReference>
<sequence>MKDPKSGQPVDVMRRRVAHGALGAVLAPALLASPSSSSSNSVPSDVAREDWHGELKHIDAGELRICYADMGKQDAHTILLLHGWPYDIQTYSSAAILLVEAGYRVLVPYLRGFGQTLIRSTTAPRNGQQSIFAMDALNLLDALNVKEFTVAGCDWGARTANIMAALWPTRCNALVSVSGYLIGSQATGQRPLAPEEELKWWYQFYFSTERGRRGYESNRTEFARLIWKLASPSWNFDESTFRRTALSFENPDHVDIVINNYRWRLGLAEGNPALSQQELLLAQNPTISIPTITLEGDANGAPHPDSDKYRAMFTGDYEHRVVYGGVGHNLPQEAPEAFAAAVIDAARRGLQFRANSS</sequence>
<dbReference type="SUPFAM" id="SSF53474">
    <property type="entry name" value="alpha/beta-Hydrolases"/>
    <property type="match status" value="1"/>
</dbReference>
<proteinExistence type="predicted"/>
<dbReference type="GO" id="GO:0016020">
    <property type="term" value="C:membrane"/>
    <property type="evidence" value="ECO:0007669"/>
    <property type="project" value="TreeGrafter"/>
</dbReference>
<dbReference type="InterPro" id="IPR029058">
    <property type="entry name" value="AB_hydrolase_fold"/>
</dbReference>
<dbReference type="Pfam" id="PF00561">
    <property type="entry name" value="Abhydrolase_1"/>
    <property type="match status" value="1"/>
</dbReference>
<dbReference type="PANTHER" id="PTHR43798:SF33">
    <property type="entry name" value="HYDROLASE, PUTATIVE (AFU_ORTHOLOGUE AFUA_2G14860)-RELATED"/>
    <property type="match status" value="1"/>
</dbReference>
<evidence type="ECO:0000313" key="3">
    <source>
        <dbReference type="Proteomes" id="UP000092256"/>
    </source>
</evidence>
<gene>
    <name evidence="2" type="ORF">A9K58_12880</name>
</gene>